<organism evidence="2 3">
    <name type="scientific">Dendrobium nobile</name>
    <name type="common">Orchid</name>
    <dbReference type="NCBI Taxonomy" id="94219"/>
    <lineage>
        <taxon>Eukaryota</taxon>
        <taxon>Viridiplantae</taxon>
        <taxon>Streptophyta</taxon>
        <taxon>Embryophyta</taxon>
        <taxon>Tracheophyta</taxon>
        <taxon>Spermatophyta</taxon>
        <taxon>Magnoliopsida</taxon>
        <taxon>Liliopsida</taxon>
        <taxon>Asparagales</taxon>
        <taxon>Orchidaceae</taxon>
        <taxon>Epidendroideae</taxon>
        <taxon>Malaxideae</taxon>
        <taxon>Dendrobiinae</taxon>
        <taxon>Dendrobium</taxon>
    </lineage>
</organism>
<evidence type="ECO:0008006" key="4">
    <source>
        <dbReference type="Google" id="ProtNLM"/>
    </source>
</evidence>
<dbReference type="SUPFAM" id="SSF49870">
    <property type="entry name" value="Osmotin, thaumatin-like protein"/>
    <property type="match status" value="1"/>
</dbReference>
<feature type="disulfide bond" evidence="1">
    <location>
        <begin position="106"/>
        <end position="113"/>
    </location>
</feature>
<evidence type="ECO:0000313" key="3">
    <source>
        <dbReference type="Proteomes" id="UP000829196"/>
    </source>
</evidence>
<feature type="disulfide bond" evidence="1">
    <location>
        <begin position="159"/>
        <end position="243"/>
    </location>
</feature>
<evidence type="ECO:0000256" key="1">
    <source>
        <dbReference type="PIRSR" id="PIRSR002703-1"/>
    </source>
</evidence>
<protein>
    <recommendedName>
        <fullName evidence="4">Thaumatin-like protein</fullName>
    </recommendedName>
</protein>
<dbReference type="InterPro" id="IPR001938">
    <property type="entry name" value="Thaumatin"/>
</dbReference>
<sequence length="256" mass="27705">MADNQIKAPALAAILFFSFAGGFLQLQGILATKITVQNKCIQTLWISSNSNQQRTPRLDPDDTDFVLNSGDQKLIFPPPGWAAHIWARTGCLLRPDTQLVCATGDCKSGSLYCDGAFPTPPVTFIDFILGGGAGNDTYDVSLIAGFNVPVTVEPTASECSLASCDFDINSVCPQKYQVLAADGRAAVACRSACEVMKDEEGCCAYDVGKREVKCTRMAYKEMLKVKCPKAMVYADDGSDWFRCGHGSDYIVTFCPE</sequence>
<name>A0A8T3BTP8_DENNO</name>
<evidence type="ECO:0000313" key="2">
    <source>
        <dbReference type="EMBL" id="KAI0522324.1"/>
    </source>
</evidence>
<dbReference type="OrthoDB" id="430315at2759"/>
<dbReference type="SMR" id="A0A8T3BTP8"/>
<dbReference type="Gene3D" id="2.60.110.10">
    <property type="entry name" value="Thaumatin"/>
    <property type="match status" value="1"/>
</dbReference>
<feature type="disulfide bond" evidence="1">
    <location>
        <begin position="203"/>
        <end position="214"/>
    </location>
</feature>
<proteinExistence type="predicted"/>
<dbReference type="PANTHER" id="PTHR31048">
    <property type="entry name" value="OS03G0233200 PROTEIN"/>
    <property type="match status" value="1"/>
</dbReference>
<dbReference type="AlphaFoldDB" id="A0A8T3BTP8"/>
<dbReference type="Proteomes" id="UP000829196">
    <property type="component" value="Unassembled WGS sequence"/>
</dbReference>
<dbReference type="PRINTS" id="PR00347">
    <property type="entry name" value="THAUMATIN"/>
</dbReference>
<dbReference type="Pfam" id="PF00314">
    <property type="entry name" value="Thaumatin"/>
    <property type="match status" value="1"/>
</dbReference>
<comment type="caution">
    <text evidence="2">The sequence shown here is derived from an EMBL/GenBank/DDBJ whole genome shotgun (WGS) entry which is preliminary data.</text>
</comment>
<dbReference type="InterPro" id="IPR037176">
    <property type="entry name" value="Osmotin/thaumatin-like_sf"/>
</dbReference>
<dbReference type="EMBL" id="JAGYWB010000005">
    <property type="protein sequence ID" value="KAI0522324.1"/>
    <property type="molecule type" value="Genomic_DNA"/>
</dbReference>
<feature type="disulfide bond" evidence="1">
    <location>
        <begin position="164"/>
        <end position="227"/>
    </location>
</feature>
<feature type="disulfide bond" evidence="1">
    <location>
        <begin position="172"/>
        <end position="189"/>
    </location>
</feature>
<feature type="disulfide bond" evidence="1">
    <location>
        <begin position="40"/>
        <end position="254"/>
    </location>
</feature>
<gene>
    <name evidence="2" type="ORF">KFK09_004701</name>
</gene>
<dbReference type="SMART" id="SM00205">
    <property type="entry name" value="THN"/>
    <property type="match status" value="1"/>
</dbReference>
<dbReference type="PROSITE" id="PS51367">
    <property type="entry name" value="THAUMATIN_2"/>
    <property type="match status" value="1"/>
</dbReference>
<keyword evidence="1" id="KW-1015">Disulfide bond</keyword>
<feature type="disulfide bond" evidence="1">
    <location>
        <begin position="91"/>
        <end position="101"/>
    </location>
</feature>
<dbReference type="PIRSF" id="PIRSF002703">
    <property type="entry name" value="Thaumatin"/>
    <property type="match status" value="1"/>
</dbReference>
<dbReference type="FunFam" id="2.60.110.10:FF:000004">
    <property type="entry name" value="THAUMATIN-LIKE PROTEIN 1"/>
    <property type="match status" value="1"/>
</dbReference>
<accession>A0A8T3BTP8</accession>
<feature type="disulfide bond" evidence="1">
    <location>
        <begin position="193"/>
        <end position="202"/>
    </location>
</feature>
<keyword evidence="3" id="KW-1185">Reference proteome</keyword>
<reference evidence="2" key="1">
    <citation type="journal article" date="2022" name="Front. Genet.">
        <title>Chromosome-Scale Assembly of the Dendrobium nobile Genome Provides Insights Into the Molecular Mechanism of the Biosynthesis of the Medicinal Active Ingredient of Dendrobium.</title>
        <authorList>
            <person name="Xu Q."/>
            <person name="Niu S.-C."/>
            <person name="Li K.-L."/>
            <person name="Zheng P.-J."/>
            <person name="Zhang X.-J."/>
            <person name="Jia Y."/>
            <person name="Liu Y."/>
            <person name="Niu Y.-X."/>
            <person name="Yu L.-H."/>
            <person name="Chen D.-F."/>
            <person name="Zhang G.-Q."/>
        </authorList>
    </citation>
    <scope>NUCLEOTIDE SEQUENCE</scope>
    <source>
        <tissue evidence="2">Leaf</tissue>
    </source>
</reference>